<proteinExistence type="inferred from homology"/>
<comment type="caution">
    <text evidence="2">The sequence shown here is derived from an EMBL/GenBank/DDBJ whole genome shotgun (WGS) entry which is preliminary data.</text>
</comment>
<evidence type="ECO:0000256" key="1">
    <source>
        <dbReference type="ARBA" id="ARBA00007031"/>
    </source>
</evidence>
<dbReference type="Gene3D" id="1.10.10.1550">
    <property type="entry name" value="ROS/MUCR transcriptional regulator protein"/>
    <property type="match status" value="1"/>
</dbReference>
<gene>
    <name evidence="2" type="ORF">LMG32879_003115</name>
</gene>
<dbReference type="AlphaFoldDB" id="A0AA35VA11"/>
<comment type="similarity">
    <text evidence="1">Belongs to the ros/MucR family.</text>
</comment>
<accession>A0AA35VA11</accession>
<dbReference type="RefSeq" id="WP_289843908.1">
    <property type="nucleotide sequence ID" value="NZ_CATKSH010000040.1"/>
</dbReference>
<protein>
    <submittedName>
        <fullName evidence="2">MucR family transcriptional regulator</fullName>
    </submittedName>
</protein>
<reference evidence="2" key="1">
    <citation type="submission" date="2023-03" db="EMBL/GenBank/DDBJ databases">
        <authorList>
            <person name="Cleenwerck I."/>
        </authorList>
    </citation>
    <scope>NUCLEOTIDE SEQUENCE</scope>
    <source>
        <strain evidence="2">LMG 32879</strain>
    </source>
</reference>
<name>A0AA35VA11_9PROT</name>
<sequence>MTETVLAPSSKLILQLTADIVTTFVAHNSASSEDLFTLIRTVYDALSVKGEETPNTIERVPAVPVKKSVFPDYIICLEDGKKMTMLKRHLAKAYGLTPDQYRERWKLPPDYPMTAPDYTARRSQIARDTGLGYKIVKGTPGERVESPEMVDDIVVTKIPPRRRGRPKKQV</sequence>
<dbReference type="Proteomes" id="UP001176960">
    <property type="component" value="Unassembled WGS sequence"/>
</dbReference>
<evidence type="ECO:0000313" key="3">
    <source>
        <dbReference type="Proteomes" id="UP001176960"/>
    </source>
</evidence>
<dbReference type="InterPro" id="IPR041920">
    <property type="entry name" value="ROS/MUCR_sf"/>
</dbReference>
<dbReference type="GO" id="GO:0008270">
    <property type="term" value="F:zinc ion binding"/>
    <property type="evidence" value="ECO:0007669"/>
    <property type="project" value="InterPro"/>
</dbReference>
<dbReference type="EMBL" id="CATKSH010000040">
    <property type="protein sequence ID" value="CAI9122255.1"/>
    <property type="molecule type" value="Genomic_DNA"/>
</dbReference>
<dbReference type="GO" id="GO:0003677">
    <property type="term" value="F:DNA binding"/>
    <property type="evidence" value="ECO:0007669"/>
    <property type="project" value="InterPro"/>
</dbReference>
<evidence type="ECO:0000313" key="2">
    <source>
        <dbReference type="EMBL" id="CAI9122255.1"/>
    </source>
</evidence>
<organism evidence="2 3">
    <name type="scientific">Brytella acorum</name>
    <dbReference type="NCBI Taxonomy" id="2959299"/>
    <lineage>
        <taxon>Bacteria</taxon>
        <taxon>Pseudomonadati</taxon>
        <taxon>Pseudomonadota</taxon>
        <taxon>Alphaproteobacteria</taxon>
        <taxon>Acetobacterales</taxon>
        <taxon>Acetobacteraceae</taxon>
        <taxon>Brytella</taxon>
    </lineage>
</organism>
<dbReference type="GO" id="GO:0006355">
    <property type="term" value="P:regulation of DNA-templated transcription"/>
    <property type="evidence" value="ECO:0007669"/>
    <property type="project" value="InterPro"/>
</dbReference>
<dbReference type="Pfam" id="PF05443">
    <property type="entry name" value="ROS_MUCR"/>
    <property type="match status" value="1"/>
</dbReference>
<keyword evidence="3" id="KW-1185">Reference proteome</keyword>
<dbReference type="InterPro" id="IPR008807">
    <property type="entry name" value="ROS_MUCR"/>
</dbReference>